<protein>
    <submittedName>
        <fullName evidence="1">Uncharacterized protein</fullName>
    </submittedName>
</protein>
<proteinExistence type="predicted"/>
<dbReference type="AlphaFoldDB" id="A0A5B7H8R0"/>
<dbReference type="EMBL" id="VSRR010024867">
    <property type="protein sequence ID" value="MPC66513.1"/>
    <property type="molecule type" value="Genomic_DNA"/>
</dbReference>
<name>A0A5B7H8R0_PORTR</name>
<accession>A0A5B7H8R0</accession>
<keyword evidence="2" id="KW-1185">Reference proteome</keyword>
<sequence length="74" mass="8372">MCQLSNFIRLPAHQEIESEYYTMEVTVYSYSTFETVAIGYISHSPLSLYTDRQTDCAALSGATQPRDGLLRFIA</sequence>
<gene>
    <name evidence="1" type="ORF">E2C01_060661</name>
</gene>
<comment type="caution">
    <text evidence="1">The sequence shown here is derived from an EMBL/GenBank/DDBJ whole genome shotgun (WGS) entry which is preliminary data.</text>
</comment>
<evidence type="ECO:0000313" key="2">
    <source>
        <dbReference type="Proteomes" id="UP000324222"/>
    </source>
</evidence>
<dbReference type="Proteomes" id="UP000324222">
    <property type="component" value="Unassembled WGS sequence"/>
</dbReference>
<organism evidence="1 2">
    <name type="scientific">Portunus trituberculatus</name>
    <name type="common">Swimming crab</name>
    <name type="synonym">Neptunus trituberculatus</name>
    <dbReference type="NCBI Taxonomy" id="210409"/>
    <lineage>
        <taxon>Eukaryota</taxon>
        <taxon>Metazoa</taxon>
        <taxon>Ecdysozoa</taxon>
        <taxon>Arthropoda</taxon>
        <taxon>Crustacea</taxon>
        <taxon>Multicrustacea</taxon>
        <taxon>Malacostraca</taxon>
        <taxon>Eumalacostraca</taxon>
        <taxon>Eucarida</taxon>
        <taxon>Decapoda</taxon>
        <taxon>Pleocyemata</taxon>
        <taxon>Brachyura</taxon>
        <taxon>Eubrachyura</taxon>
        <taxon>Portunoidea</taxon>
        <taxon>Portunidae</taxon>
        <taxon>Portuninae</taxon>
        <taxon>Portunus</taxon>
    </lineage>
</organism>
<reference evidence="1 2" key="1">
    <citation type="submission" date="2019-05" db="EMBL/GenBank/DDBJ databases">
        <title>Another draft genome of Portunus trituberculatus and its Hox gene families provides insights of decapod evolution.</title>
        <authorList>
            <person name="Jeong J.-H."/>
            <person name="Song I."/>
            <person name="Kim S."/>
            <person name="Choi T."/>
            <person name="Kim D."/>
            <person name="Ryu S."/>
            <person name="Kim W."/>
        </authorList>
    </citation>
    <scope>NUCLEOTIDE SEQUENCE [LARGE SCALE GENOMIC DNA]</scope>
    <source>
        <tissue evidence="1">Muscle</tissue>
    </source>
</reference>
<evidence type="ECO:0000313" key="1">
    <source>
        <dbReference type="EMBL" id="MPC66513.1"/>
    </source>
</evidence>